<evidence type="ECO:0000313" key="3">
    <source>
        <dbReference type="Proteomes" id="UP000000576"/>
    </source>
</evidence>
<protein>
    <submittedName>
        <fullName evidence="2">Uncharacterized protein</fullName>
    </submittedName>
</protein>
<name>A0AAI8ERX8_XANAC</name>
<evidence type="ECO:0000256" key="1">
    <source>
        <dbReference type="SAM" id="MobiDB-lite"/>
    </source>
</evidence>
<sequence length="215" mass="23337">MACIPAWSSAAQGRFELARHAGDAPIDQWSAASRSESQHQEHRHRRKRVGIGPTIRVTTALGCAPCRHAHETCAPTCRCAMLRTVGSHLSRATAAQAGQVIALRACAHRWKRCTLRARPGMWHRLLSLSFAHCGRTTRDGTPPSARQHVSTSAPSTPPPTTARPAAPGAHNHLAVRNVLTQPAHPCCGRARIGRHSHRGSADASTCRHPRRAHRP</sequence>
<feature type="region of interest" description="Disordered" evidence="1">
    <location>
        <begin position="137"/>
        <end position="167"/>
    </location>
</feature>
<gene>
    <name evidence="2" type="ordered locus">XAC1383</name>
</gene>
<reference evidence="2 3" key="1">
    <citation type="journal article" date="2002" name="Nature">
        <title>Comparison of the genomes of two Xanthomonas pathogens with differing host specificities.</title>
        <authorList>
            <person name="da Silva A.C."/>
            <person name="Ferro J.A."/>
            <person name="Reinach F.C."/>
            <person name="Farah C.S."/>
            <person name="Furlan L.R."/>
            <person name="Quaggio R.B."/>
            <person name="Monteiro-Vitorello C.B."/>
            <person name="Van Sluys M.A."/>
            <person name="Almeida N.F."/>
            <person name="Alves L.M."/>
            <person name="do Amaral A.M."/>
            <person name="Bertolini M.C."/>
            <person name="Camargo L.E."/>
            <person name="Camarotte G."/>
            <person name="Cannavan F."/>
            <person name="Cardozo J."/>
            <person name="Chambergo F."/>
            <person name="Ciapina L.P."/>
            <person name="Cicarelli R.M."/>
            <person name="Coutinho L.L."/>
            <person name="Cursino-Santos J.R."/>
            <person name="El-Dorry H."/>
            <person name="Faria J.B."/>
            <person name="Ferreira A.J."/>
            <person name="Ferreira R.C."/>
            <person name="Ferro M.I."/>
            <person name="Formighieri E.F."/>
            <person name="Franco M.C."/>
            <person name="Greggio C.C."/>
            <person name="Gruber A."/>
            <person name="Katsuyama A.M."/>
            <person name="Kishi L.T."/>
            <person name="Leite R.P."/>
            <person name="Lemos E.G."/>
            <person name="Lemos M.V."/>
            <person name="Locali E.C."/>
            <person name="Machado M.A."/>
            <person name="Madeira A.M."/>
            <person name="Martinez-Rossi N.M."/>
            <person name="Martins E.C."/>
            <person name="Meidanis J."/>
            <person name="Menck C.F."/>
            <person name="Miyaki C.Y."/>
            <person name="Moon D.H."/>
            <person name="Moreira L.M."/>
            <person name="Novo M.T."/>
            <person name="Okura V.K."/>
            <person name="Oliveira M.C."/>
            <person name="Oliveira V.R."/>
            <person name="Pereira H.A."/>
            <person name="Rossi A."/>
            <person name="Sena J.A."/>
            <person name="Silva C."/>
            <person name="de Souza R.F."/>
            <person name="Spinola L.A."/>
            <person name="Takita M.A."/>
            <person name="Tamura R.E."/>
            <person name="Teixeira E.C."/>
            <person name="Tezza R.I."/>
            <person name="Trindade dos Santos M."/>
            <person name="Truffi D."/>
            <person name="Tsai S.M."/>
            <person name="White F.F."/>
            <person name="Setubal J.C."/>
            <person name="Kitajima J.P."/>
        </authorList>
    </citation>
    <scope>NUCLEOTIDE SEQUENCE [LARGE SCALE GENOMIC DNA]</scope>
    <source>
        <strain evidence="2 3">306</strain>
    </source>
</reference>
<dbReference type="Proteomes" id="UP000000576">
    <property type="component" value="Chromosome"/>
</dbReference>
<proteinExistence type="predicted"/>
<dbReference type="EMBL" id="AE008923">
    <property type="protein sequence ID" value="AAM36254.1"/>
    <property type="molecule type" value="Genomic_DNA"/>
</dbReference>
<dbReference type="KEGG" id="xac:XAC1383"/>
<feature type="region of interest" description="Disordered" evidence="1">
    <location>
        <begin position="30"/>
        <end position="49"/>
    </location>
</feature>
<feature type="region of interest" description="Disordered" evidence="1">
    <location>
        <begin position="189"/>
        <end position="215"/>
    </location>
</feature>
<evidence type="ECO:0000313" key="2">
    <source>
        <dbReference type="EMBL" id="AAM36254.1"/>
    </source>
</evidence>
<accession>A0AAI8ERX8</accession>
<dbReference type="AlphaFoldDB" id="A0AAI8ERX8"/>
<organism evidence="2 3">
    <name type="scientific">Xanthomonas axonopodis pv. citri (strain 306)</name>
    <dbReference type="NCBI Taxonomy" id="190486"/>
    <lineage>
        <taxon>Bacteria</taxon>
        <taxon>Pseudomonadati</taxon>
        <taxon>Pseudomonadota</taxon>
        <taxon>Gammaproteobacteria</taxon>
        <taxon>Lysobacterales</taxon>
        <taxon>Lysobacteraceae</taxon>
        <taxon>Xanthomonas</taxon>
    </lineage>
</organism>